<feature type="domain" description="Rhodanese" evidence="12">
    <location>
        <begin position="300"/>
        <end position="390"/>
    </location>
</feature>
<dbReference type="CDD" id="cd00757">
    <property type="entry name" value="ThiF_MoeB_HesA_family"/>
    <property type="match status" value="1"/>
</dbReference>
<dbReference type="FunFam" id="3.40.50.720:FF:000033">
    <property type="entry name" value="Adenylyltransferase and sulfurtransferase MOCS3"/>
    <property type="match status" value="1"/>
</dbReference>
<dbReference type="SUPFAM" id="SSF69572">
    <property type="entry name" value="Activating enzymes of the ubiquitin-like proteins"/>
    <property type="match status" value="1"/>
</dbReference>
<name>A0A9W6NJM9_9ACTN</name>
<evidence type="ECO:0000256" key="8">
    <source>
        <dbReference type="ARBA" id="ARBA00023136"/>
    </source>
</evidence>
<dbReference type="PANTHER" id="PTHR10953">
    <property type="entry name" value="UBIQUITIN-ACTIVATING ENZYME E1"/>
    <property type="match status" value="1"/>
</dbReference>
<dbReference type="PROSITE" id="PS50206">
    <property type="entry name" value="RHODANESE_3"/>
    <property type="match status" value="1"/>
</dbReference>
<accession>A0A9W6NJM9</accession>
<dbReference type="NCBIfam" id="NF004281">
    <property type="entry name" value="PRK05690.1"/>
    <property type="match status" value="1"/>
</dbReference>
<keyword evidence="8" id="KW-0472">Membrane</keyword>
<dbReference type="GO" id="GO:0016020">
    <property type="term" value="C:membrane"/>
    <property type="evidence" value="ECO:0007669"/>
    <property type="project" value="UniProtKB-SubCell"/>
</dbReference>
<dbReference type="Pfam" id="PF00899">
    <property type="entry name" value="ThiF"/>
    <property type="match status" value="1"/>
</dbReference>
<evidence type="ECO:0000256" key="3">
    <source>
        <dbReference type="ARBA" id="ARBA00022692"/>
    </source>
</evidence>
<dbReference type="Proteomes" id="UP001143480">
    <property type="component" value="Unassembled WGS sequence"/>
</dbReference>
<dbReference type="GO" id="GO:0005829">
    <property type="term" value="C:cytosol"/>
    <property type="evidence" value="ECO:0007669"/>
    <property type="project" value="TreeGrafter"/>
</dbReference>
<dbReference type="GO" id="GO:0008146">
    <property type="term" value="F:sulfotransferase activity"/>
    <property type="evidence" value="ECO:0007669"/>
    <property type="project" value="TreeGrafter"/>
</dbReference>
<dbReference type="GO" id="GO:0004792">
    <property type="term" value="F:thiosulfate-cyanide sulfurtransferase activity"/>
    <property type="evidence" value="ECO:0007669"/>
    <property type="project" value="TreeGrafter"/>
</dbReference>
<dbReference type="InterPro" id="IPR001763">
    <property type="entry name" value="Rhodanese-like_dom"/>
</dbReference>
<dbReference type="InterPro" id="IPR035985">
    <property type="entry name" value="Ubiquitin-activating_enz"/>
</dbReference>
<evidence type="ECO:0000256" key="9">
    <source>
        <dbReference type="ARBA" id="ARBA00023268"/>
    </source>
</evidence>
<keyword evidence="5" id="KW-0547">Nucleotide-binding</keyword>
<keyword evidence="7" id="KW-1133">Transmembrane helix</keyword>
<protein>
    <recommendedName>
        <fullName evidence="11">Probable adenylyltransferase/sulfurtransferase MoeZ</fullName>
    </recommendedName>
</protein>
<evidence type="ECO:0000256" key="1">
    <source>
        <dbReference type="ARBA" id="ARBA00004167"/>
    </source>
</evidence>
<evidence type="ECO:0000313" key="14">
    <source>
        <dbReference type="Proteomes" id="UP001143480"/>
    </source>
</evidence>
<keyword evidence="3" id="KW-0812">Transmembrane</keyword>
<keyword evidence="6" id="KW-0067">ATP-binding</keyword>
<evidence type="ECO:0000256" key="10">
    <source>
        <dbReference type="ARBA" id="ARBA00060757"/>
    </source>
</evidence>
<sequence length="392" mass="42199">MSLPPLVEPAADLSVDEVRRYSRHLIIPDVGVAGQKRLKNARVLCVGAGGLGSPALMYLAAAGVGTLGIVEFDTVDESNLQRQIIHGQSDIGRPKAESARDSVLEINPYVNVVLHNEALTNDNVMEIFAQYDLIIDGTDNFATRYMVNDAAVLLGKPYVWGSIYRFDGQASVFWAEHGPCYRCLYPEPPPPGMVPSCAEGGVLGVLCASIGAIQVTEAIKLLTGVGETLLGRLMVYDALEMEYRKIKLRKDPNCAICGENPTVTGLIDYDDFCGAVSDEAQAATVGSTITAQELKDWQDSGKPIDLIDVREPAEWEIVRIPGARLVPKGEFLNGNALADLPQDRQIVLHCKSGVRSAEALAAVKAAGFKDAVHVQGGVVSWVKTVDPSLPIY</sequence>
<dbReference type="AlphaFoldDB" id="A0A9W6NJM9"/>
<dbReference type="SMART" id="SM00450">
    <property type="entry name" value="RHOD"/>
    <property type="match status" value="1"/>
</dbReference>
<comment type="caution">
    <text evidence="13">The sequence shown here is derived from an EMBL/GenBank/DDBJ whole genome shotgun (WGS) entry which is preliminary data.</text>
</comment>
<evidence type="ECO:0000259" key="12">
    <source>
        <dbReference type="PROSITE" id="PS50206"/>
    </source>
</evidence>
<dbReference type="GO" id="GO:0005524">
    <property type="term" value="F:ATP binding"/>
    <property type="evidence" value="ECO:0007669"/>
    <property type="project" value="UniProtKB-KW"/>
</dbReference>
<dbReference type="EMBL" id="BSFP01000004">
    <property type="protein sequence ID" value="GLK99443.1"/>
    <property type="molecule type" value="Genomic_DNA"/>
</dbReference>
<keyword evidence="2" id="KW-0808">Transferase</keyword>
<keyword evidence="4 13" id="KW-0548">Nucleotidyltransferase</keyword>
<dbReference type="InterPro" id="IPR036873">
    <property type="entry name" value="Rhodanese-like_dom_sf"/>
</dbReference>
<proteinExistence type="inferred from homology"/>
<dbReference type="CDD" id="cd00158">
    <property type="entry name" value="RHOD"/>
    <property type="match status" value="1"/>
</dbReference>
<evidence type="ECO:0000256" key="6">
    <source>
        <dbReference type="ARBA" id="ARBA00022840"/>
    </source>
</evidence>
<comment type="similarity">
    <text evidence="10">In the N-terminal section; belongs to the HesA/MoeB/ThiF family.</text>
</comment>
<dbReference type="PANTHER" id="PTHR10953:SF102">
    <property type="entry name" value="ADENYLYLTRANSFERASE AND SULFURTRANSFERASE MOCS3"/>
    <property type="match status" value="1"/>
</dbReference>
<dbReference type="GO" id="GO:0016779">
    <property type="term" value="F:nucleotidyltransferase activity"/>
    <property type="evidence" value="ECO:0007669"/>
    <property type="project" value="UniProtKB-KW"/>
</dbReference>
<dbReference type="InterPro" id="IPR045886">
    <property type="entry name" value="ThiF/MoeB/HesA"/>
</dbReference>
<dbReference type="NCBIfam" id="NF005902">
    <property type="entry name" value="PRK07878.1"/>
    <property type="match status" value="1"/>
</dbReference>
<dbReference type="Gene3D" id="3.40.250.10">
    <property type="entry name" value="Rhodanese-like domain"/>
    <property type="match status" value="1"/>
</dbReference>
<evidence type="ECO:0000256" key="7">
    <source>
        <dbReference type="ARBA" id="ARBA00022989"/>
    </source>
</evidence>
<gene>
    <name evidence="13" type="ORF">GCM10017581_011840</name>
</gene>
<reference evidence="13" key="1">
    <citation type="journal article" date="2014" name="Int. J. Syst. Evol. Microbiol.">
        <title>Complete genome sequence of Corynebacterium casei LMG S-19264T (=DSM 44701T), isolated from a smear-ripened cheese.</title>
        <authorList>
            <consortium name="US DOE Joint Genome Institute (JGI-PGF)"/>
            <person name="Walter F."/>
            <person name="Albersmeier A."/>
            <person name="Kalinowski J."/>
            <person name="Ruckert C."/>
        </authorList>
    </citation>
    <scope>NUCLEOTIDE SEQUENCE</scope>
    <source>
        <strain evidence="13">VKM Ac-1321</strain>
    </source>
</reference>
<evidence type="ECO:0000256" key="5">
    <source>
        <dbReference type="ARBA" id="ARBA00022741"/>
    </source>
</evidence>
<dbReference type="FunFam" id="3.40.250.10:FF:000025">
    <property type="entry name" value="Molybdopterin biosynthesis MoeZ"/>
    <property type="match status" value="1"/>
</dbReference>
<keyword evidence="14" id="KW-1185">Reference proteome</keyword>
<dbReference type="RefSeq" id="WP_223099182.1">
    <property type="nucleotide sequence ID" value="NZ_BAAAXA010000001.1"/>
</dbReference>
<organism evidence="13 14">
    <name type="scientific">Dactylosporangium matsuzakiense</name>
    <dbReference type="NCBI Taxonomy" id="53360"/>
    <lineage>
        <taxon>Bacteria</taxon>
        <taxon>Bacillati</taxon>
        <taxon>Actinomycetota</taxon>
        <taxon>Actinomycetes</taxon>
        <taxon>Micromonosporales</taxon>
        <taxon>Micromonosporaceae</taxon>
        <taxon>Dactylosporangium</taxon>
    </lineage>
</organism>
<evidence type="ECO:0000256" key="4">
    <source>
        <dbReference type="ARBA" id="ARBA00022695"/>
    </source>
</evidence>
<dbReference type="InterPro" id="IPR000594">
    <property type="entry name" value="ThiF_NAD_FAD-bd"/>
</dbReference>
<evidence type="ECO:0000256" key="2">
    <source>
        <dbReference type="ARBA" id="ARBA00022679"/>
    </source>
</evidence>
<keyword evidence="9" id="KW-0511">Multifunctional enzyme</keyword>
<dbReference type="GO" id="GO:0008641">
    <property type="term" value="F:ubiquitin-like modifier activating enzyme activity"/>
    <property type="evidence" value="ECO:0007669"/>
    <property type="project" value="InterPro"/>
</dbReference>
<evidence type="ECO:0000256" key="11">
    <source>
        <dbReference type="ARBA" id="ARBA00067503"/>
    </source>
</evidence>
<reference evidence="13" key="2">
    <citation type="submission" date="2023-01" db="EMBL/GenBank/DDBJ databases">
        <authorList>
            <person name="Sun Q."/>
            <person name="Evtushenko L."/>
        </authorList>
    </citation>
    <scope>NUCLEOTIDE SEQUENCE</scope>
    <source>
        <strain evidence="13">VKM Ac-1321</strain>
    </source>
</reference>
<dbReference type="Gene3D" id="3.40.50.720">
    <property type="entry name" value="NAD(P)-binding Rossmann-like Domain"/>
    <property type="match status" value="1"/>
</dbReference>
<evidence type="ECO:0000313" key="13">
    <source>
        <dbReference type="EMBL" id="GLK99443.1"/>
    </source>
</evidence>
<dbReference type="Pfam" id="PF00581">
    <property type="entry name" value="Rhodanese"/>
    <property type="match status" value="1"/>
</dbReference>
<comment type="subcellular location">
    <subcellularLocation>
        <location evidence="1">Membrane</location>
        <topology evidence="1">Single-pass membrane protein</topology>
    </subcellularLocation>
</comment>